<proteinExistence type="predicted"/>
<organism evidence="2 3">
    <name type="scientific">Nonomuraea monospora</name>
    <dbReference type="NCBI Taxonomy" id="568818"/>
    <lineage>
        <taxon>Bacteria</taxon>
        <taxon>Bacillati</taxon>
        <taxon>Actinomycetota</taxon>
        <taxon>Actinomycetes</taxon>
        <taxon>Streptosporangiales</taxon>
        <taxon>Streptosporangiaceae</taxon>
        <taxon>Nonomuraea</taxon>
    </lineage>
</organism>
<evidence type="ECO:0000313" key="3">
    <source>
        <dbReference type="Proteomes" id="UP001499843"/>
    </source>
</evidence>
<dbReference type="InterPro" id="IPR011600">
    <property type="entry name" value="Pept_C14_caspase"/>
</dbReference>
<comment type="caution">
    <text evidence="2">The sequence shown here is derived from an EMBL/GenBank/DDBJ whole genome shotgun (WGS) entry which is preliminary data.</text>
</comment>
<dbReference type="Gene3D" id="3.40.50.1460">
    <property type="match status" value="1"/>
</dbReference>
<keyword evidence="3" id="KW-1185">Reference proteome</keyword>
<sequence>MVAVEKVALLIGSEILNLRGPHHDLDIMQRLLESRGFEIRRHQEKTATRDAVVAAYRELIEDATSDHCVVVYASGHGVRAQAGPGDSPALDHRLWVPTDFPESTPDDLRGITATELSLLQWELTGKTRNVTTIWDSCYSSRMSRDVGVVSRALPRAQWADVEAHLIRRGVIEQVRSRRDAVGNPWAVRLVACGPEESAYEYENRDGIVVGAFTEALSDTLEEVGEAGLTWAEIIRRVRYRVRRLFPNQWPRAEGPYDRLPFTTDVPDLTGVLPVEVDLDGQVRLAAGRIAGVAPGDVYAVQPAGAPFRSLETSLARATVTQVSSTDAVVELQFLGGATELPRNARAHPVELSMRRRPVAVVGTGPEAETVSAAVAEASHVRIAEPAEADVPVSAHVSGGIVELRDPQGALTLPRDATAMTGIVRTVRDLNRYARALTLEELTSGTGTSALDASFEVEFGRVVDGQPVPITAPGNMVFCQEHLYVRMRNTSPSRLFFFMFDVGVSRRISLSTNTNPEGLALDRDEEWWVGRSPATRELVGLELEWPEGFAGTKPRLETIIVIVTHRAEDLSVLQQEGVQKAISGDESPLWHVVAQVALGGGRELKESESEQQYSIRYAVRQFPIMVHPAPPPQEEATRFRYADLPDRSLRALPPQPTTPPPAGVTLRLTDLSVSEPIAGGAALRVDALVLTGSPDGNGGHVAYHAFTGLAGAGGVPQVLFDGHVRDHLDLAIWLSPARAAHRPLADLLAGQVITPSAAVDPAIAAMTATAKFIDLAHGLLAGQEADVVAIYRTCLLSGEAFGTVTGREAVSMPGVSLAFEVLPR</sequence>
<evidence type="ECO:0000313" key="2">
    <source>
        <dbReference type="EMBL" id="GAA2208796.1"/>
    </source>
</evidence>
<dbReference type="Pfam" id="PF00656">
    <property type="entry name" value="Peptidase_C14"/>
    <property type="match status" value="1"/>
</dbReference>
<dbReference type="Proteomes" id="UP001499843">
    <property type="component" value="Unassembled WGS sequence"/>
</dbReference>
<reference evidence="3" key="1">
    <citation type="journal article" date="2019" name="Int. J. Syst. Evol. Microbiol.">
        <title>The Global Catalogue of Microorganisms (GCM) 10K type strain sequencing project: providing services to taxonomists for standard genome sequencing and annotation.</title>
        <authorList>
            <consortium name="The Broad Institute Genomics Platform"/>
            <consortium name="The Broad Institute Genome Sequencing Center for Infectious Disease"/>
            <person name="Wu L."/>
            <person name="Ma J."/>
        </authorList>
    </citation>
    <scope>NUCLEOTIDE SEQUENCE [LARGE SCALE GENOMIC DNA]</scope>
    <source>
        <strain evidence="3">JCM 16114</strain>
    </source>
</reference>
<dbReference type="SUPFAM" id="SSF52129">
    <property type="entry name" value="Caspase-like"/>
    <property type="match status" value="1"/>
</dbReference>
<accession>A0ABN3CHB8</accession>
<name>A0ABN3CHB8_9ACTN</name>
<protein>
    <recommendedName>
        <fullName evidence="1">Peptidase C14 caspase domain-containing protein</fullName>
    </recommendedName>
</protein>
<evidence type="ECO:0000259" key="1">
    <source>
        <dbReference type="Pfam" id="PF00656"/>
    </source>
</evidence>
<dbReference type="EMBL" id="BAAAQX010000010">
    <property type="protein sequence ID" value="GAA2208796.1"/>
    <property type="molecule type" value="Genomic_DNA"/>
</dbReference>
<feature type="domain" description="Peptidase C14 caspase" evidence="1">
    <location>
        <begin position="6"/>
        <end position="242"/>
    </location>
</feature>
<dbReference type="InterPro" id="IPR029030">
    <property type="entry name" value="Caspase-like_dom_sf"/>
</dbReference>
<gene>
    <name evidence="2" type="ORF">GCM10009850_042540</name>
</gene>